<feature type="compositionally biased region" description="Low complexity" evidence="1">
    <location>
        <begin position="217"/>
        <end position="237"/>
    </location>
</feature>
<accession>A0ABN9R4I6</accession>
<name>A0ABN9R4I6_9DINO</name>
<feature type="region of interest" description="Disordered" evidence="1">
    <location>
        <begin position="217"/>
        <end position="248"/>
    </location>
</feature>
<gene>
    <name evidence="2" type="ORF">PCOR1329_LOCUS16672</name>
</gene>
<dbReference type="EMBL" id="CAUYUJ010005119">
    <property type="protein sequence ID" value="CAK0812369.1"/>
    <property type="molecule type" value="Genomic_DNA"/>
</dbReference>
<reference evidence="2" key="1">
    <citation type="submission" date="2023-10" db="EMBL/GenBank/DDBJ databases">
        <authorList>
            <person name="Chen Y."/>
            <person name="Shah S."/>
            <person name="Dougan E. K."/>
            <person name="Thang M."/>
            <person name="Chan C."/>
        </authorList>
    </citation>
    <scope>NUCLEOTIDE SEQUENCE [LARGE SCALE GENOMIC DNA]</scope>
</reference>
<proteinExistence type="predicted"/>
<feature type="region of interest" description="Disordered" evidence="1">
    <location>
        <begin position="125"/>
        <end position="195"/>
    </location>
</feature>
<evidence type="ECO:0000313" key="3">
    <source>
        <dbReference type="Proteomes" id="UP001189429"/>
    </source>
</evidence>
<feature type="non-terminal residue" evidence="2">
    <location>
        <position position="391"/>
    </location>
</feature>
<feature type="compositionally biased region" description="Low complexity" evidence="1">
    <location>
        <begin position="136"/>
        <end position="152"/>
    </location>
</feature>
<feature type="region of interest" description="Disordered" evidence="1">
    <location>
        <begin position="25"/>
        <end position="48"/>
    </location>
</feature>
<evidence type="ECO:0000256" key="1">
    <source>
        <dbReference type="SAM" id="MobiDB-lite"/>
    </source>
</evidence>
<feature type="non-terminal residue" evidence="2">
    <location>
        <position position="1"/>
    </location>
</feature>
<evidence type="ECO:0000313" key="2">
    <source>
        <dbReference type="EMBL" id="CAK0812369.1"/>
    </source>
</evidence>
<keyword evidence="3" id="KW-1185">Reference proteome</keyword>
<comment type="caution">
    <text evidence="2">The sequence shown here is derived from an EMBL/GenBank/DDBJ whole genome shotgun (WGS) entry which is preliminary data.</text>
</comment>
<feature type="compositionally biased region" description="Low complexity" evidence="1">
    <location>
        <begin position="25"/>
        <end position="37"/>
    </location>
</feature>
<sequence length="391" mass="38149">ACGARARAALAGAAAPAGEAALVRAAAAQGRRPQPAGSPEEPRAGAALEAENARLREEIRAMYGTIKQQSSALSQLWEGQLHGQAAPTPGGARVVGAVAEISRVRLGASRLDAAHLEKVLGAKGSTEASRAAGACTTPPRASTPPRSATPPRLCSAAPCSQVAEPFGWQEPATPPWAATAGSAPQGATDPDAIGSLVGSVGRFPSGRRLPLFTLGTSGGAASASPPTSAALRSASPAGAGGAPGALREGGSPTAGVVVRFTVDKVDYGRLKSRPALCAAFEAAVKAALAEQSGPGVLPEHVAELRLWKGSVVVEATIVPPGGAAACEALRASLGASVALGALLAAAVARVEGIAAACTGTIGVKSVVALLGVPPGAPAAGAEGARLGTPLG</sequence>
<protein>
    <submittedName>
        <fullName evidence="2">Uncharacterized protein</fullName>
    </submittedName>
</protein>
<organism evidence="2 3">
    <name type="scientific">Prorocentrum cordatum</name>
    <dbReference type="NCBI Taxonomy" id="2364126"/>
    <lineage>
        <taxon>Eukaryota</taxon>
        <taxon>Sar</taxon>
        <taxon>Alveolata</taxon>
        <taxon>Dinophyceae</taxon>
        <taxon>Prorocentrales</taxon>
        <taxon>Prorocentraceae</taxon>
        <taxon>Prorocentrum</taxon>
    </lineage>
</organism>
<dbReference type="Proteomes" id="UP001189429">
    <property type="component" value="Unassembled WGS sequence"/>
</dbReference>